<dbReference type="EMBL" id="AP022567">
    <property type="protein sequence ID" value="BBX34464.1"/>
    <property type="molecule type" value="Genomic_DNA"/>
</dbReference>
<keyword evidence="1" id="KW-1133">Transmembrane helix</keyword>
<evidence type="ECO:0000313" key="4">
    <source>
        <dbReference type="EMBL" id="BBX34464.1"/>
    </source>
</evidence>
<feature type="transmembrane region" description="Helical" evidence="1">
    <location>
        <begin position="90"/>
        <end position="113"/>
    </location>
</feature>
<accession>A0ABN5Y8H5</accession>
<dbReference type="Pfam" id="PF13239">
    <property type="entry name" value="2TM"/>
    <property type="match status" value="1"/>
</dbReference>
<reference evidence="4 5" key="1">
    <citation type="journal article" date="2019" name="Emerg. Microbes Infect.">
        <title>Comprehensive subspecies identification of 175 nontuberculous mycobacteria species based on 7547 genomic profiles.</title>
        <authorList>
            <person name="Matsumoto Y."/>
            <person name="Kinjo T."/>
            <person name="Motooka D."/>
            <person name="Nabeya D."/>
            <person name="Jung N."/>
            <person name="Uechi K."/>
            <person name="Horii T."/>
            <person name="Iida T."/>
            <person name="Fujita J."/>
            <person name="Nakamura S."/>
        </authorList>
    </citation>
    <scope>NUCLEOTIDE SEQUENCE [LARGE SCALE GENOMIC DNA]</scope>
    <source>
        <strain evidence="4 5">JCM 12375</strain>
    </source>
</reference>
<dbReference type="Proteomes" id="UP000465622">
    <property type="component" value="Chromosome"/>
</dbReference>
<keyword evidence="5" id="KW-1185">Reference proteome</keyword>
<dbReference type="PANTHER" id="PTHR40763:SF5">
    <property type="entry name" value="MEMBRANE PROTEIN"/>
    <property type="match status" value="1"/>
</dbReference>
<evidence type="ECO:0000313" key="5">
    <source>
        <dbReference type="Proteomes" id="UP000465622"/>
    </source>
</evidence>
<gene>
    <name evidence="4" type="ORF">MMAGJ_37460</name>
</gene>
<feature type="transmembrane region" description="Helical" evidence="1">
    <location>
        <begin position="125"/>
        <end position="144"/>
    </location>
</feature>
<protein>
    <recommendedName>
        <fullName evidence="6">DUF1707 domain-containing protein</fullName>
    </recommendedName>
</protein>
<feature type="domain" description="2TM" evidence="3">
    <location>
        <begin position="92"/>
        <end position="144"/>
    </location>
</feature>
<evidence type="ECO:0008006" key="6">
    <source>
        <dbReference type="Google" id="ProtNLM"/>
    </source>
</evidence>
<evidence type="ECO:0000256" key="1">
    <source>
        <dbReference type="SAM" id="Phobius"/>
    </source>
</evidence>
<evidence type="ECO:0000259" key="3">
    <source>
        <dbReference type="Pfam" id="PF13239"/>
    </source>
</evidence>
<feature type="domain" description="DUF1707" evidence="2">
    <location>
        <begin position="17"/>
        <end position="69"/>
    </location>
</feature>
<dbReference type="InterPro" id="IPR025698">
    <property type="entry name" value="2TM_dom"/>
</dbReference>
<keyword evidence="1" id="KW-0472">Membrane</keyword>
<dbReference type="PANTHER" id="PTHR40763">
    <property type="entry name" value="MEMBRANE PROTEIN-RELATED"/>
    <property type="match status" value="1"/>
</dbReference>
<evidence type="ECO:0000259" key="2">
    <source>
        <dbReference type="Pfam" id="PF08044"/>
    </source>
</evidence>
<dbReference type="InterPro" id="IPR012551">
    <property type="entry name" value="DUF1707_SHOCT-like"/>
</dbReference>
<sequence length="154" mass="16795">MDGDTMTDTVMNAVHATRVGDPEREKTANDLGQALSQGYLTMTEYEDRLQRAFGANTTGELRGLVADLPVGQLRRSDPRRKAAQLRAARLSVRIHVGVYLAVSVLMLGIWLAVGLGGGGWYFWPVWPIMGWGIGVASHAIPIWAHGSMRPARIA</sequence>
<keyword evidence="1" id="KW-0812">Transmembrane</keyword>
<organism evidence="4 5">
    <name type="scientific">Mycolicibacterium mageritense</name>
    <name type="common">Mycobacterium mageritense</name>
    <dbReference type="NCBI Taxonomy" id="53462"/>
    <lineage>
        <taxon>Bacteria</taxon>
        <taxon>Bacillati</taxon>
        <taxon>Actinomycetota</taxon>
        <taxon>Actinomycetes</taxon>
        <taxon>Mycobacteriales</taxon>
        <taxon>Mycobacteriaceae</taxon>
        <taxon>Mycolicibacterium</taxon>
    </lineage>
</organism>
<name>A0ABN5Y8H5_MYCME</name>
<proteinExistence type="predicted"/>
<dbReference type="Pfam" id="PF08044">
    <property type="entry name" value="DUF1707"/>
    <property type="match status" value="1"/>
</dbReference>